<evidence type="ECO:0000256" key="7">
    <source>
        <dbReference type="ARBA" id="ARBA00023310"/>
    </source>
</evidence>
<dbReference type="InterPro" id="IPR026015">
    <property type="entry name" value="ATP_synth_OSCP/delta_N_sf"/>
</dbReference>
<comment type="caution">
    <text evidence="9">The sequence shown here is derived from an EMBL/GenBank/DDBJ whole genome shotgun (WGS) entry which is preliminary data.</text>
</comment>
<dbReference type="NCBIfam" id="TIGR01145">
    <property type="entry name" value="ATP_synt_delta"/>
    <property type="match status" value="1"/>
</dbReference>
<dbReference type="Proteomes" id="UP000587991">
    <property type="component" value="Unassembled WGS sequence"/>
</dbReference>
<dbReference type="Gene3D" id="1.10.520.20">
    <property type="entry name" value="N-terminal domain of the delta subunit of the F1F0-ATP synthase"/>
    <property type="match status" value="1"/>
</dbReference>
<keyword evidence="5 8" id="KW-0472">Membrane</keyword>
<dbReference type="RefSeq" id="WP_168878319.1">
    <property type="nucleotide sequence ID" value="NZ_JABAIM010000004.1"/>
</dbReference>
<evidence type="ECO:0000256" key="3">
    <source>
        <dbReference type="ARBA" id="ARBA00022781"/>
    </source>
</evidence>
<keyword evidence="7 8" id="KW-0066">ATP synthesis</keyword>
<dbReference type="GO" id="GO:0045259">
    <property type="term" value="C:proton-transporting ATP synthase complex"/>
    <property type="evidence" value="ECO:0007669"/>
    <property type="project" value="UniProtKB-KW"/>
</dbReference>
<evidence type="ECO:0000313" key="10">
    <source>
        <dbReference type="Proteomes" id="UP000587991"/>
    </source>
</evidence>
<proteinExistence type="inferred from homology"/>
<organism evidence="9 10">
    <name type="scientific">Leeia aquatica</name>
    <dbReference type="NCBI Taxonomy" id="2725557"/>
    <lineage>
        <taxon>Bacteria</taxon>
        <taxon>Pseudomonadati</taxon>
        <taxon>Pseudomonadota</taxon>
        <taxon>Betaproteobacteria</taxon>
        <taxon>Neisseriales</taxon>
        <taxon>Leeiaceae</taxon>
        <taxon>Leeia</taxon>
    </lineage>
</organism>
<gene>
    <name evidence="8" type="primary">atpH</name>
    <name evidence="9" type="ORF">HF682_15905</name>
</gene>
<dbReference type="EMBL" id="JABAIM010000004">
    <property type="protein sequence ID" value="NLR76652.1"/>
    <property type="molecule type" value="Genomic_DNA"/>
</dbReference>
<comment type="function">
    <text evidence="8">F(1)F(0) ATP synthase produces ATP from ADP in the presence of a proton or sodium gradient. F-type ATPases consist of two structural domains, F(1) containing the extramembraneous catalytic core and F(0) containing the membrane proton channel, linked together by a central stalk and a peripheral stalk. During catalysis, ATP synthesis in the catalytic domain of F(1) is coupled via a rotary mechanism of the central stalk subunits to proton translocation.</text>
</comment>
<comment type="similarity">
    <text evidence="8">Belongs to the ATPase delta chain family.</text>
</comment>
<dbReference type="PRINTS" id="PR00125">
    <property type="entry name" value="ATPASEDELTA"/>
</dbReference>
<evidence type="ECO:0000256" key="4">
    <source>
        <dbReference type="ARBA" id="ARBA00023065"/>
    </source>
</evidence>
<evidence type="ECO:0000256" key="6">
    <source>
        <dbReference type="ARBA" id="ARBA00023196"/>
    </source>
</evidence>
<dbReference type="PANTHER" id="PTHR11910">
    <property type="entry name" value="ATP SYNTHASE DELTA CHAIN"/>
    <property type="match status" value="1"/>
</dbReference>
<dbReference type="AlphaFoldDB" id="A0A847SL47"/>
<comment type="function">
    <text evidence="8">This protein is part of the stalk that links CF(0) to CF(1). It either transmits conformational changes from CF(0) to CF(1) or is implicated in proton conduction.</text>
</comment>
<keyword evidence="3 8" id="KW-0375">Hydrogen ion transport</keyword>
<dbReference type="Pfam" id="PF00213">
    <property type="entry name" value="OSCP"/>
    <property type="match status" value="1"/>
</dbReference>
<name>A0A847SL47_9NEIS</name>
<reference evidence="9 10" key="1">
    <citation type="submission" date="2020-04" db="EMBL/GenBank/DDBJ databases">
        <title>Draft genome of Leeia sp. IMCC25680.</title>
        <authorList>
            <person name="Song J."/>
            <person name="Cho J.-C."/>
        </authorList>
    </citation>
    <scope>NUCLEOTIDE SEQUENCE [LARGE SCALE GENOMIC DNA]</scope>
    <source>
        <strain evidence="9 10">IMCC25680</strain>
    </source>
</reference>
<accession>A0A847SL47</accession>
<keyword evidence="8" id="KW-1003">Cell membrane</keyword>
<dbReference type="InterPro" id="IPR000711">
    <property type="entry name" value="ATPase_OSCP/dsu"/>
</dbReference>
<sequence length="178" mass="19315">MAEIVTVARPYAEAAFKLAKELNQLDAWSDALRLLVTVVEHEEVARVIDNPNVSAPQIESLLQGIVGEQVSVEVKNFISILVSNKRLNLLPEVARQYAQLKLDAENGVDAAVVSAFPLSDAQLNELSAQLVKRFGRQIRAQVTVDPELLGGVKITVGDQVIDASVRGKLQAMAYGLKS</sequence>
<keyword evidence="6 8" id="KW-0139">CF(1)</keyword>
<protein>
    <recommendedName>
        <fullName evidence="8">ATP synthase subunit delta</fullName>
    </recommendedName>
    <alternativeName>
        <fullName evidence="8">ATP synthase F(1) sector subunit delta</fullName>
    </alternativeName>
    <alternativeName>
        <fullName evidence="8">F-type ATPase subunit delta</fullName>
        <shortName evidence="8">F-ATPase subunit delta</shortName>
    </alternativeName>
</protein>
<dbReference type="HAMAP" id="MF_01416">
    <property type="entry name" value="ATP_synth_delta_bact"/>
    <property type="match status" value="1"/>
</dbReference>
<dbReference type="SUPFAM" id="SSF47928">
    <property type="entry name" value="N-terminal domain of the delta subunit of the F1F0-ATP synthase"/>
    <property type="match status" value="1"/>
</dbReference>
<dbReference type="NCBIfam" id="NF004402">
    <property type="entry name" value="PRK05758.2-2"/>
    <property type="match status" value="1"/>
</dbReference>
<keyword evidence="10" id="KW-1185">Reference proteome</keyword>
<comment type="subcellular location">
    <subcellularLocation>
        <location evidence="8">Cell membrane</location>
        <topology evidence="8">Peripheral membrane protein</topology>
    </subcellularLocation>
    <subcellularLocation>
        <location evidence="1">Membrane</location>
    </subcellularLocation>
</comment>
<keyword evidence="4 8" id="KW-0406">Ion transport</keyword>
<evidence type="ECO:0000256" key="2">
    <source>
        <dbReference type="ARBA" id="ARBA00022448"/>
    </source>
</evidence>
<evidence type="ECO:0000256" key="1">
    <source>
        <dbReference type="ARBA" id="ARBA00004370"/>
    </source>
</evidence>
<dbReference type="GO" id="GO:0046933">
    <property type="term" value="F:proton-transporting ATP synthase activity, rotational mechanism"/>
    <property type="evidence" value="ECO:0007669"/>
    <property type="project" value="UniProtKB-UniRule"/>
</dbReference>
<evidence type="ECO:0000313" key="9">
    <source>
        <dbReference type="EMBL" id="NLR76652.1"/>
    </source>
</evidence>
<keyword evidence="2 8" id="KW-0813">Transport</keyword>
<dbReference type="GO" id="GO:0005886">
    <property type="term" value="C:plasma membrane"/>
    <property type="evidence" value="ECO:0007669"/>
    <property type="project" value="UniProtKB-SubCell"/>
</dbReference>
<evidence type="ECO:0000256" key="5">
    <source>
        <dbReference type="ARBA" id="ARBA00023136"/>
    </source>
</evidence>
<evidence type="ECO:0000256" key="8">
    <source>
        <dbReference type="HAMAP-Rule" id="MF_01416"/>
    </source>
</evidence>